<dbReference type="Gene3D" id="3.40.1280.10">
    <property type="match status" value="1"/>
</dbReference>
<feature type="binding site" evidence="6">
    <location>
        <position position="75"/>
    </location>
    <ligand>
        <name>S-adenosyl-L-methionine</name>
        <dbReference type="ChEBI" id="CHEBI:59789"/>
    </ligand>
</feature>
<name>D2MMA8_9FIRM</name>
<proteinExistence type="inferred from homology"/>
<dbReference type="NCBIfam" id="NF000985">
    <property type="entry name" value="PRK00103.1-3"/>
    <property type="match status" value="1"/>
</dbReference>
<dbReference type="AlphaFoldDB" id="D2MMA8"/>
<comment type="caution">
    <text evidence="6">Lacks conserved residue(s) required for the propagation of feature annotation.</text>
</comment>
<dbReference type="Pfam" id="PF02590">
    <property type="entry name" value="SPOUT_MTase"/>
    <property type="match status" value="1"/>
</dbReference>
<comment type="subunit">
    <text evidence="6">Homodimer.</text>
</comment>
<dbReference type="InterPro" id="IPR029028">
    <property type="entry name" value="Alpha/beta_knot_MTases"/>
</dbReference>
<dbReference type="NCBIfam" id="TIGR00246">
    <property type="entry name" value="tRNA_RlmH_YbeA"/>
    <property type="match status" value="1"/>
</dbReference>
<dbReference type="EMBL" id="ADFR01000002">
    <property type="protein sequence ID" value="EFC06184.1"/>
    <property type="molecule type" value="Genomic_DNA"/>
</dbReference>
<dbReference type="Proteomes" id="UP000005017">
    <property type="component" value="Unassembled WGS sequence"/>
</dbReference>
<dbReference type="InterPro" id="IPR003742">
    <property type="entry name" value="RlmH-like"/>
</dbReference>
<evidence type="ECO:0000256" key="2">
    <source>
        <dbReference type="ARBA" id="ARBA00022603"/>
    </source>
</evidence>
<dbReference type="STRING" id="679192.HMPREF9013_0886"/>
<protein>
    <recommendedName>
        <fullName evidence="6">Ribosomal RNA large subunit methyltransferase H</fullName>
        <ecNumber evidence="6">2.1.1.177</ecNumber>
    </recommendedName>
    <alternativeName>
        <fullName evidence="6">23S rRNA (pseudouridine1915-N3)-methyltransferase</fullName>
    </alternativeName>
    <alternativeName>
        <fullName evidence="6">23S rRNA m3Psi1915 methyltransferase</fullName>
    </alternativeName>
    <alternativeName>
        <fullName evidence="6">rRNA (pseudouridine-N3-)-methyltransferase RlmH</fullName>
    </alternativeName>
</protein>
<gene>
    <name evidence="6 7" type="primary">rlmH</name>
    <name evidence="7" type="ORF">HMPREF9013_0886</name>
</gene>
<keyword evidence="2 6" id="KW-0489">Methyltransferase</keyword>
<comment type="function">
    <text evidence="6">Specifically methylates the pseudouridine at position 1915 (m3Psi1915) in 23S rRNA.</text>
</comment>
<evidence type="ECO:0000256" key="5">
    <source>
        <dbReference type="ARBA" id="ARBA00038303"/>
    </source>
</evidence>
<keyword evidence="1 6" id="KW-0698">rRNA processing</keyword>
<dbReference type="EC" id="2.1.1.177" evidence="6"/>
<dbReference type="HAMAP" id="MF_00658">
    <property type="entry name" value="23SrRNA_methyltr_H"/>
    <property type="match status" value="1"/>
</dbReference>
<dbReference type="OrthoDB" id="9806643at2"/>
<evidence type="ECO:0000256" key="3">
    <source>
        <dbReference type="ARBA" id="ARBA00022679"/>
    </source>
</evidence>
<dbReference type="GO" id="GO:0005737">
    <property type="term" value="C:cytoplasm"/>
    <property type="evidence" value="ECO:0007669"/>
    <property type="project" value="UniProtKB-SubCell"/>
</dbReference>
<keyword evidence="3 6" id="KW-0808">Transferase</keyword>
<keyword evidence="8" id="KW-1185">Reference proteome</keyword>
<dbReference type="PANTHER" id="PTHR33603">
    <property type="entry name" value="METHYLTRANSFERASE"/>
    <property type="match status" value="1"/>
</dbReference>
<comment type="caution">
    <text evidence="7">The sequence shown here is derived from an EMBL/GenBank/DDBJ whole genome shotgun (WGS) entry which is preliminary data.</text>
</comment>
<keyword evidence="6" id="KW-0963">Cytoplasm</keyword>
<evidence type="ECO:0000313" key="8">
    <source>
        <dbReference type="Proteomes" id="UP000005017"/>
    </source>
</evidence>
<organism evidence="7 8">
    <name type="scientific">Bulleidia extructa W1219</name>
    <dbReference type="NCBI Taxonomy" id="679192"/>
    <lineage>
        <taxon>Bacteria</taxon>
        <taxon>Bacillati</taxon>
        <taxon>Bacillota</taxon>
        <taxon>Erysipelotrichia</taxon>
        <taxon>Erysipelotrichales</taxon>
        <taxon>Erysipelotrichaceae</taxon>
        <taxon>Bulleidia</taxon>
    </lineage>
</organism>
<evidence type="ECO:0000256" key="1">
    <source>
        <dbReference type="ARBA" id="ARBA00022552"/>
    </source>
</evidence>
<dbReference type="GO" id="GO:0070038">
    <property type="term" value="F:rRNA (pseudouridine-N3-)-methyltransferase activity"/>
    <property type="evidence" value="ECO:0007669"/>
    <property type="project" value="UniProtKB-UniRule"/>
</dbReference>
<feature type="binding site" evidence="6">
    <location>
        <position position="107"/>
    </location>
    <ligand>
        <name>S-adenosyl-L-methionine</name>
        <dbReference type="ChEBI" id="CHEBI:59789"/>
    </ligand>
</feature>
<comment type="catalytic activity">
    <reaction evidence="6">
        <text>pseudouridine(1915) in 23S rRNA + S-adenosyl-L-methionine = N(3)-methylpseudouridine(1915) in 23S rRNA + S-adenosyl-L-homocysteine + H(+)</text>
        <dbReference type="Rhea" id="RHEA:42752"/>
        <dbReference type="Rhea" id="RHEA-COMP:10221"/>
        <dbReference type="Rhea" id="RHEA-COMP:10222"/>
        <dbReference type="ChEBI" id="CHEBI:15378"/>
        <dbReference type="ChEBI" id="CHEBI:57856"/>
        <dbReference type="ChEBI" id="CHEBI:59789"/>
        <dbReference type="ChEBI" id="CHEBI:65314"/>
        <dbReference type="ChEBI" id="CHEBI:74486"/>
        <dbReference type="EC" id="2.1.1.177"/>
    </reaction>
</comment>
<sequence>MIRLIVVGKVKESWMRSGIQEYLKRLSIYEKVEVVEVNDEKAPESNSEAQNEEVKKKEGNRLLKNIKSQEYVILLDLAGTQRTSEELANQLDHLYTQGKSQICFVVGGSLGLSKEIMTRANDRWCLSLSTFPHQLVRILLLEQIYRSFRILNHEPYHK</sequence>
<evidence type="ECO:0000256" key="4">
    <source>
        <dbReference type="ARBA" id="ARBA00022691"/>
    </source>
</evidence>
<keyword evidence="4 6" id="KW-0949">S-adenosyl-L-methionine</keyword>
<evidence type="ECO:0000313" key="7">
    <source>
        <dbReference type="EMBL" id="EFC06184.1"/>
    </source>
</evidence>
<dbReference type="InterPro" id="IPR029026">
    <property type="entry name" value="tRNA_m1G_MTases_N"/>
</dbReference>
<dbReference type="PIRSF" id="PIRSF004505">
    <property type="entry name" value="MT_bac"/>
    <property type="match status" value="1"/>
</dbReference>
<dbReference type="SUPFAM" id="SSF75217">
    <property type="entry name" value="alpha/beta knot"/>
    <property type="match status" value="1"/>
</dbReference>
<dbReference type="PANTHER" id="PTHR33603:SF1">
    <property type="entry name" value="RIBOSOMAL RNA LARGE SUBUNIT METHYLTRANSFERASE H"/>
    <property type="match status" value="1"/>
</dbReference>
<reference evidence="8" key="1">
    <citation type="submission" date="2009-12" db="EMBL/GenBank/DDBJ databases">
        <title>Sequence of Clostridiales genomosp. BVAB3 str. UPII9-5.</title>
        <authorList>
            <person name="Madupu R."/>
            <person name="Durkin A.S."/>
            <person name="Torralba M."/>
            <person name="Methe B."/>
            <person name="Sutton G.G."/>
            <person name="Strausberg R.L."/>
            <person name="Nelson K.E."/>
        </authorList>
    </citation>
    <scope>NUCLEOTIDE SEQUENCE [LARGE SCALE GENOMIC DNA]</scope>
    <source>
        <strain evidence="8">W1219</strain>
    </source>
</reference>
<dbReference type="RefSeq" id="WP_006626529.1">
    <property type="nucleotide sequence ID" value="NZ_ADFR01000002.1"/>
</dbReference>
<evidence type="ECO:0000256" key="6">
    <source>
        <dbReference type="HAMAP-Rule" id="MF_00658"/>
    </source>
</evidence>
<comment type="subcellular location">
    <subcellularLocation>
        <location evidence="6">Cytoplasm</location>
    </subcellularLocation>
</comment>
<accession>D2MMA8</accession>
<comment type="similarity">
    <text evidence="5 6">Belongs to the RNA methyltransferase RlmH family.</text>
</comment>
<dbReference type="eggNOG" id="COG1576">
    <property type="taxonomic scope" value="Bacteria"/>
</dbReference>
<dbReference type="CDD" id="cd18081">
    <property type="entry name" value="RlmH-like"/>
    <property type="match status" value="1"/>
</dbReference>